<dbReference type="AlphaFoldDB" id="A0A915KKV4"/>
<protein>
    <submittedName>
        <fullName evidence="2">Uncharacterized protein</fullName>
    </submittedName>
</protein>
<organism evidence="1 2">
    <name type="scientific">Romanomermis culicivorax</name>
    <name type="common">Nematode worm</name>
    <dbReference type="NCBI Taxonomy" id="13658"/>
    <lineage>
        <taxon>Eukaryota</taxon>
        <taxon>Metazoa</taxon>
        <taxon>Ecdysozoa</taxon>
        <taxon>Nematoda</taxon>
        <taxon>Enoplea</taxon>
        <taxon>Dorylaimia</taxon>
        <taxon>Mermithida</taxon>
        <taxon>Mermithoidea</taxon>
        <taxon>Mermithidae</taxon>
        <taxon>Romanomermis</taxon>
    </lineage>
</organism>
<reference evidence="2" key="1">
    <citation type="submission" date="2022-11" db="UniProtKB">
        <authorList>
            <consortium name="WormBaseParasite"/>
        </authorList>
    </citation>
    <scope>IDENTIFICATION</scope>
</reference>
<evidence type="ECO:0000313" key="1">
    <source>
        <dbReference type="Proteomes" id="UP000887565"/>
    </source>
</evidence>
<name>A0A915KKV4_ROMCU</name>
<keyword evidence="1" id="KW-1185">Reference proteome</keyword>
<evidence type="ECO:0000313" key="2">
    <source>
        <dbReference type="WBParaSite" id="nRc.2.0.1.t39395-RA"/>
    </source>
</evidence>
<proteinExistence type="predicted"/>
<accession>A0A915KKV4</accession>
<dbReference type="Proteomes" id="UP000887565">
    <property type="component" value="Unplaced"/>
</dbReference>
<sequence>MLKIQKHSHAISSESHEVAGNIPEVSLTCDRRALHRLDCSSWLCQIDGLDKVDLSCGSIDDQL</sequence>
<dbReference type="WBParaSite" id="nRc.2.0.1.t39395-RA">
    <property type="protein sequence ID" value="nRc.2.0.1.t39395-RA"/>
    <property type="gene ID" value="nRc.2.0.1.g39395"/>
</dbReference>